<organism evidence="3 4">
    <name type="scientific">Marasmius crinis-equi</name>
    <dbReference type="NCBI Taxonomy" id="585013"/>
    <lineage>
        <taxon>Eukaryota</taxon>
        <taxon>Fungi</taxon>
        <taxon>Dikarya</taxon>
        <taxon>Basidiomycota</taxon>
        <taxon>Agaricomycotina</taxon>
        <taxon>Agaricomycetes</taxon>
        <taxon>Agaricomycetidae</taxon>
        <taxon>Agaricales</taxon>
        <taxon>Marasmiineae</taxon>
        <taxon>Marasmiaceae</taxon>
        <taxon>Marasmius</taxon>
    </lineage>
</organism>
<dbReference type="Proteomes" id="UP001465976">
    <property type="component" value="Unassembled WGS sequence"/>
</dbReference>
<evidence type="ECO:0000313" key="4">
    <source>
        <dbReference type="Proteomes" id="UP001465976"/>
    </source>
</evidence>
<dbReference type="InterPro" id="IPR036885">
    <property type="entry name" value="SWIB_MDM2_dom_sf"/>
</dbReference>
<dbReference type="GO" id="GO:0004674">
    <property type="term" value="F:protein serine/threonine kinase activity"/>
    <property type="evidence" value="ECO:0007669"/>
    <property type="project" value="UniProtKB-EC"/>
</dbReference>
<feature type="compositionally biased region" description="Low complexity" evidence="1">
    <location>
        <begin position="233"/>
        <end position="243"/>
    </location>
</feature>
<protein>
    <submittedName>
        <fullName evidence="3">SWI/SNF and RSC complex subunit Ssr3</fullName>
        <ecNumber evidence="3">2.7.11.1</ecNumber>
    </submittedName>
</protein>
<feature type="domain" description="DM2" evidence="2">
    <location>
        <begin position="179"/>
        <end position="212"/>
    </location>
</feature>
<sequence length="466" mass="52308">MDVKAVKRRKLSDKSLPTAILQNPDFAEDSKMYQSLLDMERKLDWVMTRKKVEVHSFGRGVSTNRTPRLLLSHIVSRQAWQPQEEDSTGETNVPAWELKIERRVLELPNQRSKDKGPPREFSTLIKRLGVELDRDPKLYPESNNVERPRATGSYSPVIDGFTVRRTGDAPANYKVAPELGALHALWNYININGLQDKNDKQVVDVNDPLRQLQTHLNPYPLIRACSAGSVAHSPSWSPSDPSPNVKHPQPSSSGKKCPRCLEDERKPPHTHTRSDIQICAREGEAAINLDRVVNKRQRTWTAFEGIEGNYPDQELRHKNDTTSNDRATEEQKSRLGHPSQVPPTCYHSDQPSYHYPSHPANPSSRGLSFTTNGTNIPAPITFNSPSFSAHPLEHSGMLQYTTLQPPESSFDAPSQSNSHIFNVTDGLYNYIESATIPAYANPSIYSDNALSTTASYDDSIAQDRVE</sequence>
<evidence type="ECO:0000259" key="2">
    <source>
        <dbReference type="Pfam" id="PF02201"/>
    </source>
</evidence>
<accession>A0ABR3EN67</accession>
<feature type="region of interest" description="Disordered" evidence="1">
    <location>
        <begin position="230"/>
        <end position="276"/>
    </location>
</feature>
<feature type="region of interest" description="Disordered" evidence="1">
    <location>
        <begin position="311"/>
        <end position="367"/>
    </location>
</feature>
<proteinExistence type="predicted"/>
<keyword evidence="4" id="KW-1185">Reference proteome</keyword>
<evidence type="ECO:0000313" key="3">
    <source>
        <dbReference type="EMBL" id="KAL0564275.1"/>
    </source>
</evidence>
<dbReference type="InterPro" id="IPR003121">
    <property type="entry name" value="SWIB_MDM2_domain"/>
</dbReference>
<comment type="caution">
    <text evidence="3">The sequence shown here is derived from an EMBL/GenBank/DDBJ whole genome shotgun (WGS) entry which is preliminary data.</text>
</comment>
<reference evidence="3 4" key="1">
    <citation type="submission" date="2024-02" db="EMBL/GenBank/DDBJ databases">
        <title>A draft genome for the cacao thread blight pathogen Marasmius crinis-equi.</title>
        <authorList>
            <person name="Cohen S.P."/>
            <person name="Baruah I.K."/>
            <person name="Amoako-Attah I."/>
            <person name="Bukari Y."/>
            <person name="Meinhardt L.W."/>
            <person name="Bailey B.A."/>
        </authorList>
    </citation>
    <scope>NUCLEOTIDE SEQUENCE [LARGE SCALE GENOMIC DNA]</scope>
    <source>
        <strain evidence="3 4">GH-76</strain>
    </source>
</reference>
<evidence type="ECO:0000256" key="1">
    <source>
        <dbReference type="SAM" id="MobiDB-lite"/>
    </source>
</evidence>
<dbReference type="Pfam" id="PF02201">
    <property type="entry name" value="SWIB"/>
    <property type="match status" value="1"/>
</dbReference>
<gene>
    <name evidence="3" type="primary">ssr3_5</name>
    <name evidence="3" type="ORF">V5O48_017776</name>
</gene>
<dbReference type="SUPFAM" id="SSF47592">
    <property type="entry name" value="SWIB/MDM2 domain"/>
    <property type="match status" value="1"/>
</dbReference>
<name>A0ABR3EN67_9AGAR</name>
<dbReference type="EC" id="2.7.11.1" evidence="3"/>
<keyword evidence="3" id="KW-0808">Transferase</keyword>
<dbReference type="EMBL" id="JBAHYK010002889">
    <property type="protein sequence ID" value="KAL0564275.1"/>
    <property type="molecule type" value="Genomic_DNA"/>
</dbReference>